<accession>A0A445ME52</accession>
<sequence>WFLRPRFPYRFVPLVPGGTYRSARLPVRGPPTIGRYRQNPLSVVVFGRRRSIEGEKGKKKKKKKKRKRRKRREEEYLASSSLARCHRSWVAREPSSPAGRPRAKGCLGKDGAEMVELVGHLGIIMPKPMILVGLLAGVIQSNNHLVEAGSHNIWHHPRLYLHLCNMAGNGQ</sequence>
<feature type="compositionally biased region" description="Basic residues" evidence="1">
    <location>
        <begin position="57"/>
        <end position="71"/>
    </location>
</feature>
<dbReference type="EMBL" id="KV875695">
    <property type="protein sequence ID" value="RZR72478.1"/>
    <property type="molecule type" value="Genomic_DNA"/>
</dbReference>
<evidence type="ECO:0000313" key="2">
    <source>
        <dbReference type="EMBL" id="RZR72478.1"/>
    </source>
</evidence>
<protein>
    <submittedName>
        <fullName evidence="2">Uncharacterized protein</fullName>
    </submittedName>
</protein>
<name>A0A445ME52_ENSVE</name>
<feature type="non-terminal residue" evidence="2">
    <location>
        <position position="1"/>
    </location>
</feature>
<reference evidence="2" key="1">
    <citation type="journal article" date="2018" name="Data Brief">
        <title>Genome sequence data from 17 accessions of Ensete ventricosum, a staple food crop for millions in Ethiopia.</title>
        <authorList>
            <person name="Yemataw Z."/>
            <person name="Muzemil S."/>
            <person name="Ambachew D."/>
            <person name="Tripathi L."/>
            <person name="Tesfaye K."/>
            <person name="Chala A."/>
            <person name="Farbos A."/>
            <person name="O'Neill P."/>
            <person name="Moore K."/>
            <person name="Grant M."/>
            <person name="Studholme D.J."/>
        </authorList>
    </citation>
    <scope>NUCLEOTIDE SEQUENCE [LARGE SCALE GENOMIC DNA]</scope>
    <source>
        <tissue evidence="2">Leaf</tissue>
    </source>
</reference>
<dbReference type="Proteomes" id="UP000290560">
    <property type="component" value="Unassembled WGS sequence"/>
</dbReference>
<evidence type="ECO:0000256" key="1">
    <source>
        <dbReference type="SAM" id="MobiDB-lite"/>
    </source>
</evidence>
<feature type="region of interest" description="Disordered" evidence="1">
    <location>
        <begin position="52"/>
        <end position="76"/>
    </location>
</feature>
<gene>
    <name evidence="2" type="ORF">BHM03_00013841</name>
</gene>
<proteinExistence type="predicted"/>
<dbReference type="AlphaFoldDB" id="A0A445ME52"/>
<organism evidence="2">
    <name type="scientific">Ensete ventricosum</name>
    <name type="common">Abyssinian banana</name>
    <name type="synonym">Musa ensete</name>
    <dbReference type="NCBI Taxonomy" id="4639"/>
    <lineage>
        <taxon>Eukaryota</taxon>
        <taxon>Viridiplantae</taxon>
        <taxon>Streptophyta</taxon>
        <taxon>Embryophyta</taxon>
        <taxon>Tracheophyta</taxon>
        <taxon>Spermatophyta</taxon>
        <taxon>Magnoliopsida</taxon>
        <taxon>Liliopsida</taxon>
        <taxon>Zingiberales</taxon>
        <taxon>Musaceae</taxon>
        <taxon>Ensete</taxon>
    </lineage>
</organism>